<dbReference type="AlphaFoldDB" id="A0A7S2UC83"/>
<accession>A0A7S2UC83</accession>
<dbReference type="InterPro" id="IPR016024">
    <property type="entry name" value="ARM-type_fold"/>
</dbReference>
<dbReference type="Gene3D" id="1.25.10.10">
    <property type="entry name" value="Leucine-rich Repeat Variant"/>
    <property type="match status" value="1"/>
</dbReference>
<sequence>MAVTFYTAAQLITEYRYIGSIKHRTDTQQGKMAADRSKTLVQHSNQILCQLFGWKDFTGMGSSAGSSQSKGTRKEEMMEHLFDQLQKEITLYHDRDIKRSHVAIKLLFSLASSQDMALLLVQHGPILKALKDIALLPHAEEGGKRDSVAMEATASLLQIASLSSEVSGSIQNDSNRKSGVSLLTQMLLDVASESPCIHIQHDALEGLHRIIATTTDRNMSSSKCFVSTILPQILKCLEKSQSAMTTATFTDGEFCCCCCSHTNSSPQKKSIMEWAVVRGEWVHWIMLSVLATHHPNATVTIRLPSRLVPLVFQIVVDELDHVLFHSYDCHDPQLSHPQELLLLLLQQFIRPLLKWSEIPQLRAFIVSTRTKRGDHSLLSCLTHMMTTMIQEDGPLANHHHHNNNNNNTTNENDLLVSVTKIVWNCSCDTNHCLEPMALNPKVREALIRVVVVTTTPAIISNDNHHAMAQRNAIGTICQLASTVTNRRLLASHCGLLTSLIRCIRSLPPDDMDGGSDAKLKVQLKDTISQLVPYM</sequence>
<gene>
    <name evidence="1" type="ORF">ASEP1449_LOCUS6521</name>
</gene>
<name>A0A7S2UC83_9STRA</name>
<dbReference type="SUPFAM" id="SSF48371">
    <property type="entry name" value="ARM repeat"/>
    <property type="match status" value="1"/>
</dbReference>
<proteinExistence type="predicted"/>
<evidence type="ECO:0000313" key="1">
    <source>
        <dbReference type="EMBL" id="CAD9814696.1"/>
    </source>
</evidence>
<organism evidence="1">
    <name type="scientific">Attheya septentrionalis</name>
    <dbReference type="NCBI Taxonomy" id="420275"/>
    <lineage>
        <taxon>Eukaryota</taxon>
        <taxon>Sar</taxon>
        <taxon>Stramenopiles</taxon>
        <taxon>Ochrophyta</taxon>
        <taxon>Bacillariophyta</taxon>
        <taxon>Coscinodiscophyceae</taxon>
        <taxon>Chaetocerotophycidae</taxon>
        <taxon>Chaetocerotales</taxon>
        <taxon>Attheyaceae</taxon>
        <taxon>Attheya</taxon>
    </lineage>
</organism>
<dbReference type="InterPro" id="IPR011989">
    <property type="entry name" value="ARM-like"/>
</dbReference>
<reference evidence="1" key="1">
    <citation type="submission" date="2021-01" db="EMBL/GenBank/DDBJ databases">
        <authorList>
            <person name="Corre E."/>
            <person name="Pelletier E."/>
            <person name="Niang G."/>
            <person name="Scheremetjew M."/>
            <person name="Finn R."/>
            <person name="Kale V."/>
            <person name="Holt S."/>
            <person name="Cochrane G."/>
            <person name="Meng A."/>
            <person name="Brown T."/>
            <person name="Cohen L."/>
        </authorList>
    </citation>
    <scope>NUCLEOTIDE SEQUENCE</scope>
    <source>
        <strain evidence="1">CCMP2084</strain>
    </source>
</reference>
<protein>
    <submittedName>
        <fullName evidence="1">Uncharacterized protein</fullName>
    </submittedName>
</protein>
<dbReference type="EMBL" id="HBHQ01009664">
    <property type="protein sequence ID" value="CAD9814696.1"/>
    <property type="molecule type" value="Transcribed_RNA"/>
</dbReference>